<dbReference type="AlphaFoldDB" id="A0A9Q1EWY2"/>
<dbReference type="InterPro" id="IPR000023">
    <property type="entry name" value="Phosphofructokinase_dom"/>
</dbReference>
<dbReference type="EMBL" id="JAINUF010000011">
    <property type="protein sequence ID" value="KAJ8346654.1"/>
    <property type="molecule type" value="Genomic_DNA"/>
</dbReference>
<dbReference type="Gene3D" id="3.40.50.450">
    <property type="match status" value="1"/>
</dbReference>
<dbReference type="GO" id="GO:0005524">
    <property type="term" value="F:ATP binding"/>
    <property type="evidence" value="ECO:0007669"/>
    <property type="project" value="TreeGrafter"/>
</dbReference>
<accession>A0A9Q1EWY2</accession>
<dbReference type="Gene3D" id="3.40.50.460">
    <property type="entry name" value="Phosphofructokinase domain"/>
    <property type="match status" value="1"/>
</dbReference>
<dbReference type="Pfam" id="PF00365">
    <property type="entry name" value="PFK"/>
    <property type="match status" value="1"/>
</dbReference>
<dbReference type="GO" id="GO:0016020">
    <property type="term" value="C:membrane"/>
    <property type="evidence" value="ECO:0007669"/>
    <property type="project" value="TreeGrafter"/>
</dbReference>
<keyword evidence="4" id="KW-0460">Magnesium</keyword>
<keyword evidence="9" id="KW-1185">Reference proteome</keyword>
<dbReference type="OrthoDB" id="537915at2759"/>
<keyword evidence="3" id="KW-0418">Kinase</keyword>
<name>A0A9Q1EWY2_SYNKA</name>
<organism evidence="8 9">
    <name type="scientific">Synaphobranchus kaupii</name>
    <name type="common">Kaup's arrowtooth eel</name>
    <dbReference type="NCBI Taxonomy" id="118154"/>
    <lineage>
        <taxon>Eukaryota</taxon>
        <taxon>Metazoa</taxon>
        <taxon>Chordata</taxon>
        <taxon>Craniata</taxon>
        <taxon>Vertebrata</taxon>
        <taxon>Euteleostomi</taxon>
        <taxon>Actinopterygii</taxon>
        <taxon>Neopterygii</taxon>
        <taxon>Teleostei</taxon>
        <taxon>Anguilliformes</taxon>
        <taxon>Synaphobranchidae</taxon>
        <taxon>Synaphobranchus</taxon>
    </lineage>
</organism>
<dbReference type="GO" id="GO:0003872">
    <property type="term" value="F:6-phosphofructokinase activity"/>
    <property type="evidence" value="ECO:0007669"/>
    <property type="project" value="UniProtKB-EC"/>
</dbReference>
<dbReference type="GO" id="GO:0005945">
    <property type="term" value="C:6-phosphofructokinase complex"/>
    <property type="evidence" value="ECO:0007669"/>
    <property type="project" value="TreeGrafter"/>
</dbReference>
<gene>
    <name evidence="8" type="ORF">SKAU_G00280550</name>
</gene>
<sequence length="282" mass="29395">MEITDAITTTAQRGSLASCRCKPFKGSSPPAAPGPQEEPSQPAAVGFLPAALSQGTTSSSTALSRGPIGNRTSATLFSGATGTHCHIALSRRPAGTIARPPCPEGPPPPSVTSPAGLPKGPSPLTTGCLDGAGLNSQPHALGHQCLRPGEDQCSHQRTYVLEVMGQHCGYLAVVSALASGADWLFIPEAPPEEGWEDHSRSKGSRLNIVIIAEGAIDKHGNSFTSSYVKDLVVKRLGYDTRVTVLGHVQRGGTPSAFKRTLVSHAHRSGRHVHSQKGVQDVT</sequence>
<dbReference type="GO" id="GO:0016208">
    <property type="term" value="F:AMP binding"/>
    <property type="evidence" value="ECO:0007669"/>
    <property type="project" value="TreeGrafter"/>
</dbReference>
<dbReference type="PANTHER" id="PTHR13697:SF14">
    <property type="entry name" value="ATP-DEPENDENT 6-PHOSPHOFRUCTOKINASE, LIVER TYPE"/>
    <property type="match status" value="1"/>
</dbReference>
<evidence type="ECO:0000313" key="8">
    <source>
        <dbReference type="EMBL" id="KAJ8346654.1"/>
    </source>
</evidence>
<protein>
    <recommendedName>
        <fullName evidence="7">Phosphofructokinase domain-containing protein</fullName>
    </recommendedName>
</protein>
<evidence type="ECO:0000256" key="6">
    <source>
        <dbReference type="SAM" id="MobiDB-lite"/>
    </source>
</evidence>
<evidence type="ECO:0000256" key="2">
    <source>
        <dbReference type="ARBA" id="ARBA00022723"/>
    </source>
</evidence>
<proteinExistence type="predicted"/>
<feature type="compositionally biased region" description="Pro residues" evidence="6">
    <location>
        <begin position="100"/>
        <end position="111"/>
    </location>
</feature>
<comment type="caution">
    <text evidence="8">The sequence shown here is derived from an EMBL/GenBank/DDBJ whole genome shotgun (WGS) entry which is preliminary data.</text>
</comment>
<dbReference type="GO" id="GO:0061621">
    <property type="term" value="P:canonical glycolysis"/>
    <property type="evidence" value="ECO:0007669"/>
    <property type="project" value="TreeGrafter"/>
</dbReference>
<feature type="region of interest" description="Disordered" evidence="6">
    <location>
        <begin position="95"/>
        <end position="122"/>
    </location>
</feature>
<evidence type="ECO:0000256" key="4">
    <source>
        <dbReference type="ARBA" id="ARBA00022842"/>
    </source>
</evidence>
<dbReference type="Proteomes" id="UP001152622">
    <property type="component" value="Chromosome 11"/>
</dbReference>
<dbReference type="SUPFAM" id="SSF53784">
    <property type="entry name" value="Phosphofructokinase"/>
    <property type="match status" value="1"/>
</dbReference>
<evidence type="ECO:0000313" key="9">
    <source>
        <dbReference type="Proteomes" id="UP001152622"/>
    </source>
</evidence>
<reference evidence="8" key="1">
    <citation type="journal article" date="2023" name="Science">
        <title>Genome structures resolve the early diversification of teleost fishes.</title>
        <authorList>
            <person name="Parey E."/>
            <person name="Louis A."/>
            <person name="Montfort J."/>
            <person name="Bouchez O."/>
            <person name="Roques C."/>
            <person name="Iampietro C."/>
            <person name="Lluch J."/>
            <person name="Castinel A."/>
            <person name="Donnadieu C."/>
            <person name="Desvignes T."/>
            <person name="Floi Bucao C."/>
            <person name="Jouanno E."/>
            <person name="Wen M."/>
            <person name="Mejri S."/>
            <person name="Dirks R."/>
            <person name="Jansen H."/>
            <person name="Henkel C."/>
            <person name="Chen W.J."/>
            <person name="Zahm M."/>
            <person name="Cabau C."/>
            <person name="Klopp C."/>
            <person name="Thompson A.W."/>
            <person name="Robinson-Rechavi M."/>
            <person name="Braasch I."/>
            <person name="Lecointre G."/>
            <person name="Bobe J."/>
            <person name="Postlethwait J.H."/>
            <person name="Berthelot C."/>
            <person name="Roest Crollius H."/>
            <person name="Guiguen Y."/>
        </authorList>
    </citation>
    <scope>NUCLEOTIDE SEQUENCE</scope>
    <source>
        <strain evidence="8">WJC10195</strain>
    </source>
</reference>
<dbReference type="InterPro" id="IPR035966">
    <property type="entry name" value="PKF_sf"/>
</dbReference>
<evidence type="ECO:0000256" key="3">
    <source>
        <dbReference type="ARBA" id="ARBA00022777"/>
    </source>
</evidence>
<evidence type="ECO:0000256" key="1">
    <source>
        <dbReference type="ARBA" id="ARBA00022679"/>
    </source>
</evidence>
<keyword evidence="1" id="KW-0808">Transferase</keyword>
<dbReference type="GO" id="GO:0046872">
    <property type="term" value="F:metal ion binding"/>
    <property type="evidence" value="ECO:0007669"/>
    <property type="project" value="UniProtKB-KW"/>
</dbReference>
<dbReference type="GO" id="GO:0048029">
    <property type="term" value="F:monosaccharide binding"/>
    <property type="evidence" value="ECO:0007669"/>
    <property type="project" value="TreeGrafter"/>
</dbReference>
<dbReference type="PANTHER" id="PTHR13697">
    <property type="entry name" value="PHOSPHOFRUCTOKINASE"/>
    <property type="match status" value="1"/>
</dbReference>
<feature type="domain" description="Phosphofructokinase" evidence="7">
    <location>
        <begin position="150"/>
        <end position="263"/>
    </location>
</feature>
<keyword evidence="2" id="KW-0479">Metal-binding</keyword>
<evidence type="ECO:0000259" key="7">
    <source>
        <dbReference type="Pfam" id="PF00365"/>
    </source>
</evidence>
<comment type="catalytic activity">
    <reaction evidence="5">
        <text>beta-D-fructose 6-phosphate + ATP = beta-D-fructose 1,6-bisphosphate + ADP + H(+)</text>
        <dbReference type="Rhea" id="RHEA:16109"/>
        <dbReference type="ChEBI" id="CHEBI:15378"/>
        <dbReference type="ChEBI" id="CHEBI:30616"/>
        <dbReference type="ChEBI" id="CHEBI:32966"/>
        <dbReference type="ChEBI" id="CHEBI:57634"/>
        <dbReference type="ChEBI" id="CHEBI:456216"/>
        <dbReference type="EC" id="2.7.1.11"/>
    </reaction>
</comment>
<dbReference type="GO" id="GO:0042802">
    <property type="term" value="F:identical protein binding"/>
    <property type="evidence" value="ECO:0007669"/>
    <property type="project" value="TreeGrafter"/>
</dbReference>
<dbReference type="GO" id="GO:0006002">
    <property type="term" value="P:fructose 6-phosphate metabolic process"/>
    <property type="evidence" value="ECO:0007669"/>
    <property type="project" value="TreeGrafter"/>
</dbReference>
<evidence type="ECO:0000256" key="5">
    <source>
        <dbReference type="ARBA" id="ARBA00048070"/>
    </source>
</evidence>
<dbReference type="GO" id="GO:0030388">
    <property type="term" value="P:fructose 1,6-bisphosphate metabolic process"/>
    <property type="evidence" value="ECO:0007669"/>
    <property type="project" value="TreeGrafter"/>
</dbReference>
<dbReference type="GO" id="GO:0070095">
    <property type="term" value="F:fructose-6-phosphate binding"/>
    <property type="evidence" value="ECO:0007669"/>
    <property type="project" value="TreeGrafter"/>
</dbReference>